<feature type="region of interest" description="Disordered" evidence="1">
    <location>
        <begin position="170"/>
        <end position="275"/>
    </location>
</feature>
<keyword evidence="2" id="KW-1185">Reference proteome</keyword>
<organism evidence="2 3">
    <name type="scientific">Mus caroli</name>
    <name type="common">Ryukyu mouse</name>
    <name type="synonym">Ricefield mouse</name>
    <dbReference type="NCBI Taxonomy" id="10089"/>
    <lineage>
        <taxon>Eukaryota</taxon>
        <taxon>Metazoa</taxon>
        <taxon>Chordata</taxon>
        <taxon>Craniata</taxon>
        <taxon>Vertebrata</taxon>
        <taxon>Euteleostomi</taxon>
        <taxon>Mammalia</taxon>
        <taxon>Eutheria</taxon>
        <taxon>Euarchontoglires</taxon>
        <taxon>Glires</taxon>
        <taxon>Rodentia</taxon>
        <taxon>Myomorpha</taxon>
        <taxon>Muroidea</taxon>
        <taxon>Muridae</taxon>
        <taxon>Murinae</taxon>
        <taxon>Mus</taxon>
        <taxon>Mus</taxon>
    </lineage>
</organism>
<proteinExistence type="predicted"/>
<dbReference type="AlphaFoldDB" id="A0A6P7QZK8"/>
<gene>
    <name evidence="3" type="primary">LOC115030614</name>
</gene>
<name>A0A6P7QZK8_MUSCR</name>
<dbReference type="RefSeq" id="XP_029331046.1">
    <property type="nucleotide sequence ID" value="XM_029475186.1"/>
</dbReference>
<dbReference type="KEGG" id="mcal:115030614"/>
<dbReference type="Proteomes" id="UP000515126">
    <property type="component" value="Chromosome 3"/>
</dbReference>
<accession>A0A6P7QZK8</accession>
<dbReference type="GeneID" id="115030614"/>
<reference evidence="3" key="1">
    <citation type="submission" date="2025-08" db="UniProtKB">
        <authorList>
            <consortium name="RefSeq"/>
        </authorList>
    </citation>
    <scope>IDENTIFICATION</scope>
</reference>
<sequence length="334" mass="35353">MISPGAGPGVEVEVAATLKCCGARARVLSTQGFAAAPQLELCGLRSGCGRRACDLARSGENGALFYFILFSRSWTFSELALAPCPALCGRPCSEFRSQAASYACANAGWHRRAPACLCALLGTDSPGARARPDFSRPCVRACLAQTRRLDALWTAGHSVGAKRARPCVSGARGCPSRRAGQRPGLARDSRVSVSARLQPAWRLRGRGPAGTREPGTTPGRAPDDRDGTVLWSGRRAHPADVPEPPSAAANRGEAPLLGGRRGRSTGHARPAAPPRLMRRALRPLGAPGRRRGGRGFQMHGRFPLTAGTGDHSTWIPQVSMAATLRCKIMKNIRG</sequence>
<protein>
    <submittedName>
        <fullName evidence="3">Uncharacterized protein LOC115030614</fullName>
    </submittedName>
</protein>
<evidence type="ECO:0000313" key="2">
    <source>
        <dbReference type="Proteomes" id="UP000515126"/>
    </source>
</evidence>
<evidence type="ECO:0000256" key="1">
    <source>
        <dbReference type="SAM" id="MobiDB-lite"/>
    </source>
</evidence>
<evidence type="ECO:0000313" key="3">
    <source>
        <dbReference type="RefSeq" id="XP_029331046.1"/>
    </source>
</evidence>